<feature type="domain" description="Dienelactone hydrolase" evidence="1">
    <location>
        <begin position="31"/>
        <end position="246"/>
    </location>
</feature>
<dbReference type="PANTHER" id="PTHR47668">
    <property type="entry name" value="DIENELACTONE HYDROLASE FAMILY PROTEIN (AFU_ORTHOLOGUE AFUA_6G01940)"/>
    <property type="match status" value="1"/>
</dbReference>
<dbReference type="PANTHER" id="PTHR47668:SF1">
    <property type="entry name" value="DIENELACTONE HYDROLASE DOMAIN-CONTAINING PROTEIN-RELATED"/>
    <property type="match status" value="1"/>
</dbReference>
<comment type="caution">
    <text evidence="2">The sequence shown here is derived from an EMBL/GenBank/DDBJ whole genome shotgun (WGS) entry which is preliminary data.</text>
</comment>
<dbReference type="InterPro" id="IPR002925">
    <property type="entry name" value="Dienelactn_hydro"/>
</dbReference>
<evidence type="ECO:0000313" key="2">
    <source>
        <dbReference type="EMBL" id="KAF6831787.1"/>
    </source>
</evidence>
<dbReference type="InterPro" id="IPR029058">
    <property type="entry name" value="AB_hydrolase_fold"/>
</dbReference>
<dbReference type="GO" id="GO:0016787">
    <property type="term" value="F:hydrolase activity"/>
    <property type="evidence" value="ECO:0007669"/>
    <property type="project" value="InterPro"/>
</dbReference>
<accession>A0A8H6KHW6</accession>
<name>A0A8H6KHW6_9PEZI</name>
<gene>
    <name evidence="2" type="ORF">CPLU01_06577</name>
</gene>
<dbReference type="AlphaFoldDB" id="A0A8H6KHW6"/>
<dbReference type="EMBL" id="WIGO01000077">
    <property type="protein sequence ID" value="KAF6831787.1"/>
    <property type="molecule type" value="Genomic_DNA"/>
</dbReference>
<dbReference type="Proteomes" id="UP000654918">
    <property type="component" value="Unassembled WGS sequence"/>
</dbReference>
<evidence type="ECO:0000313" key="3">
    <source>
        <dbReference type="Proteomes" id="UP000654918"/>
    </source>
</evidence>
<dbReference type="SUPFAM" id="SSF53474">
    <property type="entry name" value="alpha/beta-Hydrolases"/>
    <property type="match status" value="1"/>
</dbReference>
<dbReference type="Gene3D" id="3.40.50.1820">
    <property type="entry name" value="alpha/beta hydrolase"/>
    <property type="match status" value="1"/>
</dbReference>
<proteinExistence type="predicted"/>
<sequence>MSYSAACCSIPPVVSKGYNERGTYENIGGLKTYVTGPPSARNAIIVLYDIFGFQPQTLQGADILALSDKNSPYRVFMPDFFEGKAAEMSWYPPTTEKQSDALGNFFSHTGNPAKATSRLPGIAEAVKNSSSSIENVFALGMCWGAKAVTLCSGENTAFKAVALAHPAMLDPEDAAKVAVPMCILASQDEEAATVSAFQVNLRTPNHVRTFDDQRHGWMAARGDLEDPNVSEKYRQGYQVVLEFFGRQM</sequence>
<dbReference type="Pfam" id="PF01738">
    <property type="entry name" value="DLH"/>
    <property type="match status" value="1"/>
</dbReference>
<protein>
    <submittedName>
        <fullName evidence="2">Carboxymethylenebutenolidase</fullName>
    </submittedName>
</protein>
<keyword evidence="3" id="KW-1185">Reference proteome</keyword>
<evidence type="ECO:0000259" key="1">
    <source>
        <dbReference type="Pfam" id="PF01738"/>
    </source>
</evidence>
<reference evidence="2" key="1">
    <citation type="journal article" date="2020" name="Phytopathology">
        <title>Genome Sequence Resources of Colletotrichum truncatum, C. plurivorum, C. musicola, and C. sojae: Four Species Pathogenic to Soybean (Glycine max).</title>
        <authorList>
            <person name="Rogerio F."/>
            <person name="Boufleur T.R."/>
            <person name="Ciampi-Guillardi M."/>
            <person name="Sukno S.A."/>
            <person name="Thon M.R."/>
            <person name="Massola Junior N.S."/>
            <person name="Baroncelli R."/>
        </authorList>
    </citation>
    <scope>NUCLEOTIDE SEQUENCE</scope>
    <source>
        <strain evidence="2">LFN00145</strain>
    </source>
</reference>
<organism evidence="2 3">
    <name type="scientific">Colletotrichum plurivorum</name>
    <dbReference type="NCBI Taxonomy" id="2175906"/>
    <lineage>
        <taxon>Eukaryota</taxon>
        <taxon>Fungi</taxon>
        <taxon>Dikarya</taxon>
        <taxon>Ascomycota</taxon>
        <taxon>Pezizomycotina</taxon>
        <taxon>Sordariomycetes</taxon>
        <taxon>Hypocreomycetidae</taxon>
        <taxon>Glomerellales</taxon>
        <taxon>Glomerellaceae</taxon>
        <taxon>Colletotrichum</taxon>
        <taxon>Colletotrichum orchidearum species complex</taxon>
    </lineage>
</organism>